<evidence type="ECO:0000256" key="2">
    <source>
        <dbReference type="ARBA" id="ARBA00022475"/>
    </source>
</evidence>
<dbReference type="OrthoDB" id="691587at2759"/>
<dbReference type="InterPro" id="IPR039391">
    <property type="entry name" value="Phytocyanin-like"/>
</dbReference>
<evidence type="ECO:0000256" key="1">
    <source>
        <dbReference type="ARBA" id="ARBA00004609"/>
    </source>
</evidence>
<feature type="region of interest" description="Disordered" evidence="10">
    <location>
        <begin position="132"/>
        <end position="189"/>
    </location>
</feature>
<evidence type="ECO:0000256" key="8">
    <source>
        <dbReference type="ARBA" id="ARBA00023288"/>
    </source>
</evidence>
<keyword evidence="8" id="KW-0449">Lipoprotein</keyword>
<evidence type="ECO:0000256" key="12">
    <source>
        <dbReference type="SAM" id="SignalP"/>
    </source>
</evidence>
<dbReference type="GO" id="GO:0009055">
    <property type="term" value="F:electron transfer activity"/>
    <property type="evidence" value="ECO:0007669"/>
    <property type="project" value="InterPro"/>
</dbReference>
<evidence type="ECO:0000256" key="5">
    <source>
        <dbReference type="ARBA" id="ARBA00023136"/>
    </source>
</evidence>
<keyword evidence="11" id="KW-0812">Transmembrane</keyword>
<keyword evidence="6" id="KW-1015">Disulfide bond</keyword>
<comment type="subcellular location">
    <subcellularLocation>
        <location evidence="1">Cell membrane</location>
        <topology evidence="1">Lipid-anchor</topology>
        <topology evidence="1">GPI-anchor</topology>
    </subcellularLocation>
</comment>
<evidence type="ECO:0000256" key="6">
    <source>
        <dbReference type="ARBA" id="ARBA00023157"/>
    </source>
</evidence>
<dbReference type="Gene3D" id="2.60.40.420">
    <property type="entry name" value="Cupredoxins - blue copper proteins"/>
    <property type="match status" value="1"/>
</dbReference>
<evidence type="ECO:0000256" key="11">
    <source>
        <dbReference type="SAM" id="Phobius"/>
    </source>
</evidence>
<dbReference type="GO" id="GO:0098552">
    <property type="term" value="C:side of membrane"/>
    <property type="evidence" value="ECO:0007669"/>
    <property type="project" value="UniProtKB-KW"/>
</dbReference>
<dbReference type="PROSITE" id="PS51485">
    <property type="entry name" value="PHYTOCYANIN"/>
    <property type="match status" value="1"/>
</dbReference>
<dbReference type="InterPro" id="IPR008972">
    <property type="entry name" value="Cupredoxin"/>
</dbReference>
<sequence>MVNSHGLILVCLALFVAMAGATQFKVGGSKGWSAPDPNAESYNQWAERNRFQIGDTLLFVYPRDKDSVLQVDREAYSTCNTSSYIAKFDDGNTVFTFSRSGPFYFVSGVEANCLKKESLVIVVLADRSNRASQPILAPSPSPASTLSPPPLIPSPSLAPGEGEVTPPSPSPSEGEGETTAPPPPPPNGASLKVVGFMGSFGALIGFFFFSL</sequence>
<protein>
    <submittedName>
        <fullName evidence="15">Early nodulin-like protein 1</fullName>
    </submittedName>
</protein>
<evidence type="ECO:0000313" key="15">
    <source>
        <dbReference type="RefSeq" id="XP_020102527.1"/>
    </source>
</evidence>
<feature type="chain" id="PRO_5028189320" evidence="12">
    <location>
        <begin position="22"/>
        <end position="211"/>
    </location>
</feature>
<dbReference type="Pfam" id="PF02298">
    <property type="entry name" value="Cu_bind_like"/>
    <property type="match status" value="1"/>
</dbReference>
<dbReference type="AlphaFoldDB" id="A0A6P5G3W7"/>
<feature type="compositionally biased region" description="Pro residues" evidence="10">
    <location>
        <begin position="137"/>
        <end position="153"/>
    </location>
</feature>
<evidence type="ECO:0000256" key="4">
    <source>
        <dbReference type="ARBA" id="ARBA00022729"/>
    </source>
</evidence>
<dbReference type="SUPFAM" id="SSF49503">
    <property type="entry name" value="Cupredoxins"/>
    <property type="match status" value="1"/>
</dbReference>
<keyword evidence="11" id="KW-1133">Transmembrane helix</keyword>
<dbReference type="RefSeq" id="XP_020102527.1">
    <property type="nucleotide sequence ID" value="XM_020246938.1"/>
</dbReference>
<gene>
    <name evidence="15" type="primary">LOC109720060</name>
</gene>
<feature type="domain" description="Phytocyanin" evidence="13">
    <location>
        <begin position="22"/>
        <end position="125"/>
    </location>
</feature>
<keyword evidence="14" id="KW-1185">Reference proteome</keyword>
<dbReference type="InterPro" id="IPR003245">
    <property type="entry name" value="Phytocyanin_dom"/>
</dbReference>
<proteinExistence type="inferred from homology"/>
<reference evidence="14" key="1">
    <citation type="journal article" date="2015" name="Nat. Genet.">
        <title>The pineapple genome and the evolution of CAM photosynthesis.</title>
        <authorList>
            <person name="Ming R."/>
            <person name="VanBuren R."/>
            <person name="Wai C.M."/>
            <person name="Tang H."/>
            <person name="Schatz M.C."/>
            <person name="Bowers J.E."/>
            <person name="Lyons E."/>
            <person name="Wang M.L."/>
            <person name="Chen J."/>
            <person name="Biggers E."/>
            <person name="Zhang J."/>
            <person name="Huang L."/>
            <person name="Zhang L."/>
            <person name="Miao W."/>
            <person name="Zhang J."/>
            <person name="Ye Z."/>
            <person name="Miao C."/>
            <person name="Lin Z."/>
            <person name="Wang H."/>
            <person name="Zhou H."/>
            <person name="Yim W.C."/>
            <person name="Priest H.D."/>
            <person name="Zheng C."/>
            <person name="Woodhouse M."/>
            <person name="Edger P.P."/>
            <person name="Guyot R."/>
            <person name="Guo H.B."/>
            <person name="Guo H."/>
            <person name="Zheng G."/>
            <person name="Singh R."/>
            <person name="Sharma A."/>
            <person name="Min X."/>
            <person name="Zheng Y."/>
            <person name="Lee H."/>
            <person name="Gurtowski J."/>
            <person name="Sedlazeck F.J."/>
            <person name="Harkess A."/>
            <person name="McKain M.R."/>
            <person name="Liao Z."/>
            <person name="Fang J."/>
            <person name="Liu J."/>
            <person name="Zhang X."/>
            <person name="Zhang Q."/>
            <person name="Hu W."/>
            <person name="Qin Y."/>
            <person name="Wang K."/>
            <person name="Chen L.Y."/>
            <person name="Shirley N."/>
            <person name="Lin Y.R."/>
            <person name="Liu L.Y."/>
            <person name="Hernandez A.G."/>
            <person name="Wright C.L."/>
            <person name="Bulone V."/>
            <person name="Tuskan G.A."/>
            <person name="Heath K."/>
            <person name="Zee F."/>
            <person name="Moore P.H."/>
            <person name="Sunkar R."/>
            <person name="Leebens-Mack J.H."/>
            <person name="Mockler T."/>
            <person name="Bennetzen J.L."/>
            <person name="Freeling M."/>
            <person name="Sankoff D."/>
            <person name="Paterson A.H."/>
            <person name="Zhu X."/>
            <person name="Yang X."/>
            <person name="Smith J.A."/>
            <person name="Cushman J.C."/>
            <person name="Paull R.E."/>
            <person name="Yu Q."/>
        </authorList>
    </citation>
    <scope>NUCLEOTIDE SEQUENCE [LARGE SCALE GENOMIC DNA]</scope>
    <source>
        <strain evidence="14">cv. F153</strain>
    </source>
</reference>
<evidence type="ECO:0000313" key="14">
    <source>
        <dbReference type="Proteomes" id="UP000515123"/>
    </source>
</evidence>
<dbReference type="GO" id="GO:0005886">
    <property type="term" value="C:plasma membrane"/>
    <property type="evidence" value="ECO:0007669"/>
    <property type="project" value="UniProtKB-SubCell"/>
</dbReference>
<keyword evidence="2" id="KW-1003">Cell membrane</keyword>
<dbReference type="InterPro" id="IPR041846">
    <property type="entry name" value="ENL_dom"/>
</dbReference>
<keyword evidence="5 11" id="KW-0472">Membrane</keyword>
<keyword evidence="4 12" id="KW-0732">Signal</keyword>
<accession>A0A6P5G3W7</accession>
<feature type="signal peptide" evidence="12">
    <location>
        <begin position="1"/>
        <end position="21"/>
    </location>
</feature>
<feature type="compositionally biased region" description="Low complexity" evidence="10">
    <location>
        <begin position="154"/>
        <end position="179"/>
    </location>
</feature>
<organism evidence="14 15">
    <name type="scientific">Ananas comosus</name>
    <name type="common">Pineapple</name>
    <name type="synonym">Ananas ananas</name>
    <dbReference type="NCBI Taxonomy" id="4615"/>
    <lineage>
        <taxon>Eukaryota</taxon>
        <taxon>Viridiplantae</taxon>
        <taxon>Streptophyta</taxon>
        <taxon>Embryophyta</taxon>
        <taxon>Tracheophyta</taxon>
        <taxon>Spermatophyta</taxon>
        <taxon>Magnoliopsida</taxon>
        <taxon>Liliopsida</taxon>
        <taxon>Poales</taxon>
        <taxon>Bromeliaceae</taxon>
        <taxon>Bromelioideae</taxon>
        <taxon>Ananas</taxon>
    </lineage>
</organism>
<evidence type="ECO:0000256" key="7">
    <source>
        <dbReference type="ARBA" id="ARBA00023180"/>
    </source>
</evidence>
<dbReference type="Gramene" id="Aco014868.1.mrna1">
    <property type="protein sequence ID" value="Aco014868.1.mrna1"/>
    <property type="gene ID" value="Aco014868.1.path1"/>
</dbReference>
<dbReference type="GeneID" id="109720060"/>
<dbReference type="CDD" id="cd11019">
    <property type="entry name" value="OsENODL1_like"/>
    <property type="match status" value="1"/>
</dbReference>
<dbReference type="PANTHER" id="PTHR33021">
    <property type="entry name" value="BLUE COPPER PROTEIN"/>
    <property type="match status" value="1"/>
</dbReference>
<name>A0A6P5G3W7_ANACO</name>
<feature type="transmembrane region" description="Helical" evidence="11">
    <location>
        <begin position="189"/>
        <end position="209"/>
    </location>
</feature>
<dbReference type="FunFam" id="2.60.40.420:FF:000066">
    <property type="entry name" value="Early nodulin-like protein 9"/>
    <property type="match status" value="1"/>
</dbReference>
<evidence type="ECO:0000256" key="10">
    <source>
        <dbReference type="SAM" id="MobiDB-lite"/>
    </source>
</evidence>
<evidence type="ECO:0000259" key="13">
    <source>
        <dbReference type="PROSITE" id="PS51485"/>
    </source>
</evidence>
<reference evidence="15" key="2">
    <citation type="submission" date="2025-08" db="UniProtKB">
        <authorList>
            <consortium name="RefSeq"/>
        </authorList>
    </citation>
    <scope>IDENTIFICATION</scope>
    <source>
        <tissue evidence="15">Leaf</tissue>
    </source>
</reference>
<dbReference type="PANTHER" id="PTHR33021:SF253">
    <property type="entry name" value="EARLY NODULIN-LIKE PROTEIN 9"/>
    <property type="match status" value="1"/>
</dbReference>
<keyword evidence="7" id="KW-0325">Glycoprotein</keyword>
<keyword evidence="3" id="KW-0336">GPI-anchor</keyword>
<comment type="similarity">
    <text evidence="9">Belongs to the early nodulin-like (ENODL) family.</text>
</comment>
<evidence type="ECO:0000256" key="9">
    <source>
        <dbReference type="ARBA" id="ARBA00035011"/>
    </source>
</evidence>
<dbReference type="Proteomes" id="UP000515123">
    <property type="component" value="Linkage group 14"/>
</dbReference>
<evidence type="ECO:0000256" key="3">
    <source>
        <dbReference type="ARBA" id="ARBA00022622"/>
    </source>
</evidence>